<dbReference type="EMBL" id="CP102451">
    <property type="protein sequence ID" value="UUV99210.1"/>
    <property type="molecule type" value="Genomic_DNA"/>
</dbReference>
<accession>A0ABY5NZW3</accession>
<dbReference type="Pfam" id="PF06103">
    <property type="entry name" value="DUF948"/>
    <property type="match status" value="1"/>
</dbReference>
<reference evidence="2" key="1">
    <citation type="submission" date="2022-08" db="EMBL/GenBank/DDBJ databases">
        <title>Genome sequence of Vagococcus luciliae DSM 112651.</title>
        <authorList>
            <person name="Juan G."/>
            <person name="Anja P."/>
            <person name="Rolf D."/>
            <person name="Kampfer P."/>
            <person name="Vilcinskas A."/>
        </authorList>
    </citation>
    <scope>NUCLEOTIDE SEQUENCE</scope>
    <source>
        <strain evidence="2">G314FT</strain>
    </source>
</reference>
<organism evidence="2 3">
    <name type="scientific">Vagococcus luciliae</name>
    <dbReference type="NCBI Taxonomy" id="2920380"/>
    <lineage>
        <taxon>Bacteria</taxon>
        <taxon>Bacillati</taxon>
        <taxon>Bacillota</taxon>
        <taxon>Bacilli</taxon>
        <taxon>Lactobacillales</taxon>
        <taxon>Enterococcaceae</taxon>
        <taxon>Vagococcus</taxon>
    </lineage>
</organism>
<dbReference type="PANTHER" id="PTHR40070:SF1">
    <property type="entry name" value="UPF0478 PROTEIN YTXG"/>
    <property type="match status" value="1"/>
</dbReference>
<keyword evidence="1" id="KW-0472">Membrane</keyword>
<evidence type="ECO:0000313" key="3">
    <source>
        <dbReference type="Proteomes" id="UP001058273"/>
    </source>
</evidence>
<evidence type="ECO:0008006" key="4">
    <source>
        <dbReference type="Google" id="ProtNLM"/>
    </source>
</evidence>
<dbReference type="PANTHER" id="PTHR40070">
    <property type="entry name" value="UPF0478 PROTEIN YTXG"/>
    <property type="match status" value="1"/>
</dbReference>
<sequence>MTGTEVAAIIAAVAFAVLVVVLVIFLLQLNKNITKSMEKVNGILDEADKTVTVLTQDVDILLKQSEDLLVIGNDLLSDVTQKVETIDPLFHAVADLSESVSELNSSSKTILSKVGEASKTAATATVVGKAAQTASHLFKKNK</sequence>
<name>A0ABY5NZW3_9ENTE</name>
<dbReference type="InterPro" id="IPR009293">
    <property type="entry name" value="UPF0478"/>
</dbReference>
<reference evidence="2" key="2">
    <citation type="submission" date="2022-08" db="EMBL/GenBank/DDBJ databases">
        <authorList>
            <person name="Poehlein A."/>
            <person name="Guzman J."/>
            <person name="Daniel R."/>
            <person name="Vilcinskas A."/>
        </authorList>
    </citation>
    <scope>NUCLEOTIDE SEQUENCE</scope>
    <source>
        <strain evidence="2">G314FT</strain>
    </source>
</reference>
<keyword evidence="1" id="KW-0812">Transmembrane</keyword>
<evidence type="ECO:0000256" key="1">
    <source>
        <dbReference type="SAM" id="Phobius"/>
    </source>
</evidence>
<gene>
    <name evidence="2" type="ORF">G314FT_13700</name>
</gene>
<evidence type="ECO:0000313" key="2">
    <source>
        <dbReference type="EMBL" id="UUV99210.1"/>
    </source>
</evidence>
<dbReference type="RefSeq" id="WP_117972875.1">
    <property type="nucleotide sequence ID" value="NZ_CP102451.1"/>
</dbReference>
<proteinExistence type="predicted"/>
<keyword evidence="3" id="KW-1185">Reference proteome</keyword>
<dbReference type="Proteomes" id="UP001058273">
    <property type="component" value="Chromosome"/>
</dbReference>
<protein>
    <recommendedName>
        <fullName evidence="4">General stress protein</fullName>
    </recommendedName>
</protein>
<feature type="transmembrane region" description="Helical" evidence="1">
    <location>
        <begin position="6"/>
        <end position="27"/>
    </location>
</feature>
<keyword evidence="1" id="KW-1133">Transmembrane helix</keyword>